<evidence type="ECO:0000256" key="1">
    <source>
        <dbReference type="SAM" id="MobiDB-lite"/>
    </source>
</evidence>
<dbReference type="Proteomes" id="UP000030104">
    <property type="component" value="Unassembled WGS sequence"/>
</dbReference>
<dbReference type="HOGENOM" id="CLU_1687260_0_0_1"/>
<gene>
    <name evidence="2" type="ORF">PITC_001750</name>
</gene>
<feature type="compositionally biased region" description="Polar residues" evidence="1">
    <location>
        <begin position="1"/>
        <end position="22"/>
    </location>
</feature>
<keyword evidence="3" id="KW-1185">Reference proteome</keyword>
<proteinExistence type="predicted"/>
<organism evidence="2 3">
    <name type="scientific">Penicillium italicum</name>
    <name type="common">Blue mold</name>
    <dbReference type="NCBI Taxonomy" id="40296"/>
    <lineage>
        <taxon>Eukaryota</taxon>
        <taxon>Fungi</taxon>
        <taxon>Dikarya</taxon>
        <taxon>Ascomycota</taxon>
        <taxon>Pezizomycotina</taxon>
        <taxon>Eurotiomycetes</taxon>
        <taxon>Eurotiomycetidae</taxon>
        <taxon>Eurotiales</taxon>
        <taxon>Aspergillaceae</taxon>
        <taxon>Penicillium</taxon>
    </lineage>
</organism>
<protein>
    <submittedName>
        <fullName evidence="2">Uncharacterized protein</fullName>
    </submittedName>
</protein>
<dbReference type="AlphaFoldDB" id="A0A0A2L813"/>
<reference evidence="2 3" key="1">
    <citation type="journal article" date="2015" name="Mol. Plant Microbe Interact.">
        <title>Genome, transcriptome, and functional analyses of Penicillium expansum provide new insights into secondary metabolism and pathogenicity.</title>
        <authorList>
            <person name="Ballester A.R."/>
            <person name="Marcet-Houben M."/>
            <person name="Levin E."/>
            <person name="Sela N."/>
            <person name="Selma-Lazaro C."/>
            <person name="Carmona L."/>
            <person name="Wisniewski M."/>
            <person name="Droby S."/>
            <person name="Gonzalez-Candelas L."/>
            <person name="Gabaldon T."/>
        </authorList>
    </citation>
    <scope>NUCLEOTIDE SEQUENCE [LARGE SCALE GENOMIC DNA]</scope>
    <source>
        <strain evidence="2 3">PHI-1</strain>
    </source>
</reference>
<dbReference type="EMBL" id="JQGA01000476">
    <property type="protein sequence ID" value="KGO75321.1"/>
    <property type="molecule type" value="Genomic_DNA"/>
</dbReference>
<dbReference type="PhylomeDB" id="A0A0A2L813"/>
<feature type="region of interest" description="Disordered" evidence="1">
    <location>
        <begin position="112"/>
        <end position="157"/>
    </location>
</feature>
<evidence type="ECO:0000313" key="3">
    <source>
        <dbReference type="Proteomes" id="UP000030104"/>
    </source>
</evidence>
<dbReference type="OrthoDB" id="654211at2759"/>
<name>A0A0A2L813_PENIT</name>
<comment type="caution">
    <text evidence="2">The sequence shown here is derived from an EMBL/GenBank/DDBJ whole genome shotgun (WGS) entry which is preliminary data.</text>
</comment>
<dbReference type="OMA" id="FASHIMI"/>
<feature type="compositionally biased region" description="Low complexity" evidence="1">
    <location>
        <begin position="112"/>
        <end position="127"/>
    </location>
</feature>
<evidence type="ECO:0000313" key="2">
    <source>
        <dbReference type="EMBL" id="KGO75321.1"/>
    </source>
</evidence>
<feature type="region of interest" description="Disordered" evidence="1">
    <location>
        <begin position="1"/>
        <end position="45"/>
    </location>
</feature>
<dbReference type="STRING" id="40296.A0A0A2L813"/>
<accession>A0A0A2L813</accession>
<sequence length="157" mass="17186">MEWSQYNNPSNASGMPGEQQNAREVYYPYESSAHQAPPSLAAGPSEFYENHLPYNTPTLMQHPSAPVHPSYPVSFVFTRTDFDSSNLNTVHHPSVENNRLREPSLGYLSSVPSTTCTTPSGSGASTPFIQENPPSGIGGHEMQTIYGASERLDPKNE</sequence>